<reference evidence="2 3" key="1">
    <citation type="journal article" date="2015" name="Genome Announc.">
        <title>Expanding the biotechnology potential of lactobacilli through comparative genomics of 213 strains and associated genera.</title>
        <authorList>
            <person name="Sun Z."/>
            <person name="Harris H.M."/>
            <person name="McCann A."/>
            <person name="Guo C."/>
            <person name="Argimon S."/>
            <person name="Zhang W."/>
            <person name="Yang X."/>
            <person name="Jeffery I.B."/>
            <person name="Cooney J.C."/>
            <person name="Kagawa T.F."/>
            <person name="Liu W."/>
            <person name="Song Y."/>
            <person name="Salvetti E."/>
            <person name="Wrobel A."/>
            <person name="Rasinkangas P."/>
            <person name="Parkhill J."/>
            <person name="Rea M.C."/>
            <person name="O'Sullivan O."/>
            <person name="Ritari J."/>
            <person name="Douillard F.P."/>
            <person name="Paul Ross R."/>
            <person name="Yang R."/>
            <person name="Briner A.E."/>
            <person name="Felis G.E."/>
            <person name="de Vos W.M."/>
            <person name="Barrangou R."/>
            <person name="Klaenhammer T.R."/>
            <person name="Caufield P.W."/>
            <person name="Cui Y."/>
            <person name="Zhang H."/>
            <person name="O'Toole P.W."/>
        </authorList>
    </citation>
    <scope>NUCLEOTIDE SEQUENCE [LARGE SCALE GENOMIC DNA]</scope>
    <source>
        <strain evidence="2 3">DSM 15945</strain>
    </source>
</reference>
<dbReference type="AlphaFoldDB" id="A0A0R1TTP6"/>
<dbReference type="STRING" id="1423783.FC50_GL001945"/>
<protein>
    <recommendedName>
        <fullName evidence="1">Core domain-containing protein</fullName>
    </recommendedName>
</protein>
<proteinExistence type="predicted"/>
<feature type="domain" description="Core" evidence="1">
    <location>
        <begin position="1"/>
        <end position="109"/>
    </location>
</feature>
<dbReference type="Proteomes" id="UP000051922">
    <property type="component" value="Unassembled WGS sequence"/>
</dbReference>
<dbReference type="InterPro" id="IPR035903">
    <property type="entry name" value="HesB-like_dom_sf"/>
</dbReference>
<accession>A0A0R1TTP6</accession>
<dbReference type="InterPro" id="IPR000361">
    <property type="entry name" value="ATAP_core_dom"/>
</dbReference>
<dbReference type="OrthoDB" id="2187371at2"/>
<dbReference type="EMBL" id="AZFJ01000059">
    <property type="protein sequence ID" value="KRL84637.1"/>
    <property type="molecule type" value="Genomic_DNA"/>
</dbReference>
<comment type="caution">
    <text evidence="2">The sequence shown here is derived from an EMBL/GenBank/DDBJ whole genome shotgun (WGS) entry which is preliminary data.</text>
</comment>
<keyword evidence="3" id="KW-1185">Reference proteome</keyword>
<evidence type="ECO:0000259" key="1">
    <source>
        <dbReference type="Pfam" id="PF01521"/>
    </source>
</evidence>
<dbReference type="PATRIC" id="fig|1423783.4.peg.1991"/>
<sequence>MRINIKPAAQDYLRNKIQDTDNVFLALDDGSSKYSMVGGTCTIGSSFQLVLRNDDDADYAIGMDNNANLALTTGDEESTYLGNGLALDYKNAALVLRDDSGIIDGNVTVARYVPQDLDTEELRQQMQALGVNICGA</sequence>
<evidence type="ECO:0000313" key="3">
    <source>
        <dbReference type="Proteomes" id="UP000051922"/>
    </source>
</evidence>
<dbReference type="SUPFAM" id="SSF89360">
    <property type="entry name" value="HesB-like domain"/>
    <property type="match status" value="1"/>
</dbReference>
<name>A0A0R1TTP6_9LACO</name>
<dbReference type="Pfam" id="PF01521">
    <property type="entry name" value="Fe-S_biosyn"/>
    <property type="match status" value="1"/>
</dbReference>
<gene>
    <name evidence="2" type="ORF">FC50_GL001945</name>
</gene>
<evidence type="ECO:0000313" key="2">
    <source>
        <dbReference type="EMBL" id="KRL84637.1"/>
    </source>
</evidence>
<dbReference type="RefSeq" id="WP_056957078.1">
    <property type="nucleotide sequence ID" value="NZ_AZFJ01000059.1"/>
</dbReference>
<dbReference type="Gene3D" id="2.60.300.12">
    <property type="entry name" value="HesB-like domain"/>
    <property type="match status" value="1"/>
</dbReference>
<organism evidence="2 3">
    <name type="scientific">Lacticaseibacillus pantheris DSM 15945 = JCM 12539 = NBRC 106106</name>
    <dbReference type="NCBI Taxonomy" id="1423783"/>
    <lineage>
        <taxon>Bacteria</taxon>
        <taxon>Bacillati</taxon>
        <taxon>Bacillota</taxon>
        <taxon>Bacilli</taxon>
        <taxon>Lactobacillales</taxon>
        <taxon>Lactobacillaceae</taxon>
        <taxon>Lacticaseibacillus</taxon>
    </lineage>
</organism>